<organism evidence="4 5">
    <name type="scientific">Phocaeicola sartorii</name>
    <dbReference type="NCBI Taxonomy" id="671267"/>
    <lineage>
        <taxon>Bacteria</taxon>
        <taxon>Pseudomonadati</taxon>
        <taxon>Bacteroidota</taxon>
        <taxon>Bacteroidia</taxon>
        <taxon>Bacteroidales</taxon>
        <taxon>Bacteroidaceae</taxon>
        <taxon>Phocaeicola</taxon>
    </lineage>
</organism>
<name>R9ICK0_9BACT</name>
<keyword evidence="1" id="KW-0175">Coiled coil</keyword>
<evidence type="ECO:0000313" key="5">
    <source>
        <dbReference type="Proteomes" id="UP000014200"/>
    </source>
</evidence>
<dbReference type="PATRIC" id="fig|1235788.3.peg.562"/>
<dbReference type="EMBL" id="ASSP01000005">
    <property type="protein sequence ID" value="EOS15230.1"/>
    <property type="molecule type" value="Genomic_DNA"/>
</dbReference>
<proteinExistence type="predicted"/>
<evidence type="ECO:0008006" key="6">
    <source>
        <dbReference type="Google" id="ProtNLM"/>
    </source>
</evidence>
<dbReference type="GeneID" id="82156022"/>
<feature type="coiled-coil region" evidence="1">
    <location>
        <begin position="25"/>
        <end position="52"/>
    </location>
</feature>
<keyword evidence="5" id="KW-1185">Reference proteome</keyword>
<evidence type="ECO:0000256" key="2">
    <source>
        <dbReference type="SAM" id="MobiDB-lite"/>
    </source>
</evidence>
<evidence type="ECO:0000313" key="4">
    <source>
        <dbReference type="EMBL" id="EOS15230.1"/>
    </source>
</evidence>
<dbReference type="RefSeq" id="WP_016275044.1">
    <property type="nucleotide sequence ID" value="NZ_JABVZU010000003.1"/>
</dbReference>
<dbReference type="HOGENOM" id="CLU_013653_0_0_10"/>
<evidence type="ECO:0000256" key="1">
    <source>
        <dbReference type="SAM" id="Coils"/>
    </source>
</evidence>
<dbReference type="STRING" id="1235788.C802_00564"/>
<feature type="region of interest" description="Disordered" evidence="2">
    <location>
        <begin position="86"/>
        <end position="108"/>
    </location>
</feature>
<dbReference type="PROSITE" id="PS51257">
    <property type="entry name" value="PROKAR_LIPOPROTEIN"/>
    <property type="match status" value="1"/>
</dbReference>
<gene>
    <name evidence="4" type="ORF">C802_00564</name>
</gene>
<sequence>MNKKFLSAILFGALMVTSTGTFVSCKDYDDDIDRLDQEISNVKDAIKALEDKVGSGKYVESCTPFTDGNGGYEIKFSDGETIKLYNGAKGEQGEPGKPGTPGTPGTSADDYVVSVEEGESAYELVITYADGTKKTISMPKATSVVSGVKFIPTFLSEGEAARIHFPTIVTDSVSGKTEIAGADWSANNFSTFKIVYSGKADVKYQVNPNSVSFKDMEVVGFVRDTAEIWNYNTNNKNWELFNAGQKLYTDGKITVDSYKEGHGMLNFRVKDWAFAEQSNLDERTVYSLRIKNNDQIVHSDFIPAKHEVILQKNVHLVKVADAFDQTNAPAQIKNAIAPNKVNYREFIKDEHYLNTLNPTGTEEAKLKAYQADKAKFEGNAENQLYKGDAESKDDANRIVVELNYTGDGHSKNLKDIVTSFFDKRMGRAQDAQYPLMDNGFDDYSLVFEPVDFYYDGVNQTKRYLDVTKDGVATVKQTPDPIWGAETDANHTAAIDRTPIVRVKLVAPGEDNGNVVKTAIIKIHIVRNAVVAPEINITETKDVTLKHINQVLDMDMDKIFNHKDVQLSKDEFRKTYDFVPEFATADEAKQHAVYAWDGKNNADYSLDPNFKPEEYNQLFVTVKNTAFSRHDDHDVYTVKGTYKPNADHKGLSDIHVTYTINVKYPDVVAPEKTKLNWVDDSYFIAHGRYDNFDAPTTYEMVAALNDEFDLINYNPYKGQTHDKDWARATLSFELVDQHNNASKIDDGHDSGIRLYQGKDNKWYIALEATDEGRAWINAADAEDLKKIKMRAVVSFNEDVDGLYGTCNKEANAHNKYAKEAYNNFSCNTINMINNTPWAEDNHTTNYTGAPAPENGRSTVVIDEFEVAFVTPMVFHAYEAGPLFDKYQEAENTVSLKDAFFLSDYLWSEGAQAQFNNNHVIYDHKDMAENNTLVQTGDQAGWSNKLVVDNNVFDVNTTVNFKVSKAYFADGSELDAENMNKIKLDNTKQTITWINNGEDIAQPFTIEVEVCVNHKWGGICDHTWKNSLGHSVGTIQIQVKKHNDK</sequence>
<comment type="caution">
    <text evidence="4">The sequence shown here is derived from an EMBL/GenBank/DDBJ whole genome shotgun (WGS) entry which is preliminary data.</text>
</comment>
<feature type="signal peptide" evidence="3">
    <location>
        <begin position="1"/>
        <end position="23"/>
    </location>
</feature>
<keyword evidence="3" id="KW-0732">Signal</keyword>
<feature type="chain" id="PRO_5004474473" description="Cell surface protein" evidence="3">
    <location>
        <begin position="24"/>
        <end position="1043"/>
    </location>
</feature>
<evidence type="ECO:0000256" key="3">
    <source>
        <dbReference type="SAM" id="SignalP"/>
    </source>
</evidence>
<accession>R9ICK0</accession>
<reference evidence="4 5" key="1">
    <citation type="submission" date="2013-04" db="EMBL/GenBank/DDBJ databases">
        <title>The Genome Sequence of Bacteroides massiliensis dnLKV3.</title>
        <authorList>
            <consortium name="The Broad Institute Genomics Platform"/>
            <consortium name="The Broad Institute Genome Sequencing Center for Infectious Disease"/>
            <person name="Earl A."/>
            <person name="Xavier R."/>
            <person name="Kuhn K."/>
            <person name="Stappenbeck T."/>
            <person name="Walker B."/>
            <person name="Young S."/>
            <person name="Zeng Q."/>
            <person name="Gargeya S."/>
            <person name="Fitzgerald M."/>
            <person name="Haas B."/>
            <person name="Abouelleil A."/>
            <person name="Allen A.W."/>
            <person name="Alvarado L."/>
            <person name="Arachchi H.M."/>
            <person name="Berlin A.M."/>
            <person name="Chapman S.B."/>
            <person name="Gainer-Dewar J."/>
            <person name="Goldberg J."/>
            <person name="Griggs A."/>
            <person name="Gujja S."/>
            <person name="Hansen M."/>
            <person name="Howarth C."/>
            <person name="Imamovic A."/>
            <person name="Ireland A."/>
            <person name="Larimer J."/>
            <person name="McCowan C."/>
            <person name="Murphy C."/>
            <person name="Pearson M."/>
            <person name="Poon T.W."/>
            <person name="Priest M."/>
            <person name="Roberts A."/>
            <person name="Saif S."/>
            <person name="Shea T."/>
            <person name="Sisk P."/>
            <person name="Sykes S."/>
            <person name="Wortman J."/>
            <person name="Nusbaum C."/>
            <person name="Birren B."/>
        </authorList>
    </citation>
    <scope>NUCLEOTIDE SEQUENCE [LARGE SCALE GENOMIC DNA]</scope>
    <source>
        <strain evidence="5">dnLKV3</strain>
    </source>
</reference>
<dbReference type="Proteomes" id="UP000014200">
    <property type="component" value="Unassembled WGS sequence"/>
</dbReference>
<dbReference type="Gene3D" id="1.20.5.320">
    <property type="entry name" value="6-Phosphogluconate Dehydrogenase, domain 3"/>
    <property type="match status" value="1"/>
</dbReference>
<dbReference type="OrthoDB" id="1099207at2"/>
<protein>
    <recommendedName>
        <fullName evidence="6">Cell surface protein</fullName>
    </recommendedName>
</protein>
<dbReference type="AlphaFoldDB" id="R9ICK0"/>